<name>A0ABT9JH14_9RHOB</name>
<organism evidence="5 6">
    <name type="scientific">Paracoccus spongiarum</name>
    <dbReference type="NCBI Taxonomy" id="3064387"/>
    <lineage>
        <taxon>Bacteria</taxon>
        <taxon>Pseudomonadati</taxon>
        <taxon>Pseudomonadota</taxon>
        <taxon>Alphaproteobacteria</taxon>
        <taxon>Rhodobacterales</taxon>
        <taxon>Paracoccaceae</taxon>
        <taxon>Paracoccus</taxon>
    </lineage>
</organism>
<dbReference type="EMBL" id="JAVAMQ010000015">
    <property type="protein sequence ID" value="MDP5308342.1"/>
    <property type="molecule type" value="Genomic_DNA"/>
</dbReference>
<dbReference type="Gene3D" id="3.60.110.10">
    <property type="entry name" value="Carbon-nitrogen hydrolase"/>
    <property type="match status" value="1"/>
</dbReference>
<dbReference type="PROSITE" id="PS01227">
    <property type="entry name" value="UPF0012"/>
    <property type="match status" value="1"/>
</dbReference>
<keyword evidence="2 5" id="KW-0378">Hydrolase</keyword>
<comment type="caution">
    <text evidence="5">The sequence shown here is derived from an EMBL/GenBank/DDBJ whole genome shotgun (WGS) entry which is preliminary data.</text>
</comment>
<dbReference type="InterPro" id="IPR045254">
    <property type="entry name" value="Nit1/2_C-N_Hydrolase"/>
</dbReference>
<dbReference type="Pfam" id="PF00795">
    <property type="entry name" value="CN_hydrolase"/>
    <property type="match status" value="1"/>
</dbReference>
<comment type="similarity">
    <text evidence="1">Belongs to the carbon-nitrogen hydrolase superfamily. NIT1/NIT2 family.</text>
</comment>
<dbReference type="InterPro" id="IPR001110">
    <property type="entry name" value="UPF0012_CS"/>
</dbReference>
<accession>A0ABT9JH14</accession>
<evidence type="ECO:0000259" key="4">
    <source>
        <dbReference type="PROSITE" id="PS50263"/>
    </source>
</evidence>
<sequence length="285" mass="30752">MSDAAELRAGLVQLTVGDDPLENLTRTIPLIRAAAAEGARLVLTPEATNLLSPDRARQQKVLHPEATDPTLSALRAEARAAGIWLLIGSLALKSGDADDRFVNRSVLIDPAGGIVARYDKLHMFDVQISETETYRESAAYRPGNRAVLAGMDGLHLGMTICYDLRFPHLYRRLAQAGARILTVPSAFNPTTGEAHWEVLLRARAIETGCFVLAPAQCGTHPAPHSPDRPPRRSHGHSLAVDPWGRVLADGGVTPGVTIVRLDLGAVDRARSRIPSLTHDRAFEGP</sequence>
<dbReference type="PROSITE" id="PS50263">
    <property type="entry name" value="CN_HYDROLASE"/>
    <property type="match status" value="1"/>
</dbReference>
<protein>
    <submittedName>
        <fullName evidence="5">Carbon-nitrogen hydrolase family protein</fullName>
    </submittedName>
</protein>
<dbReference type="SUPFAM" id="SSF56317">
    <property type="entry name" value="Carbon-nitrogen hydrolase"/>
    <property type="match status" value="1"/>
</dbReference>
<dbReference type="GO" id="GO:0016787">
    <property type="term" value="F:hydrolase activity"/>
    <property type="evidence" value="ECO:0007669"/>
    <property type="project" value="UniProtKB-KW"/>
</dbReference>
<dbReference type="PANTHER" id="PTHR23088">
    <property type="entry name" value="NITRILASE-RELATED"/>
    <property type="match status" value="1"/>
</dbReference>
<dbReference type="InterPro" id="IPR036526">
    <property type="entry name" value="C-N_Hydrolase_sf"/>
</dbReference>
<dbReference type="InterPro" id="IPR003010">
    <property type="entry name" value="C-N_Hydrolase"/>
</dbReference>
<dbReference type="Proteomes" id="UP001224997">
    <property type="component" value="Unassembled WGS sequence"/>
</dbReference>
<feature type="region of interest" description="Disordered" evidence="3">
    <location>
        <begin position="219"/>
        <end position="238"/>
    </location>
</feature>
<evidence type="ECO:0000256" key="3">
    <source>
        <dbReference type="SAM" id="MobiDB-lite"/>
    </source>
</evidence>
<reference evidence="5 6" key="1">
    <citation type="submission" date="2023-08" db="EMBL/GenBank/DDBJ databases">
        <authorList>
            <person name="Park J.-S."/>
        </authorList>
    </citation>
    <scope>NUCLEOTIDE SEQUENCE [LARGE SCALE GENOMIC DNA]</scope>
    <source>
        <strain evidence="5 6">2205BS29-5</strain>
    </source>
</reference>
<dbReference type="CDD" id="cd07572">
    <property type="entry name" value="nit"/>
    <property type="match status" value="1"/>
</dbReference>
<gene>
    <name evidence="5" type="ORF">Q5Y72_14750</name>
</gene>
<evidence type="ECO:0000256" key="1">
    <source>
        <dbReference type="ARBA" id="ARBA00010613"/>
    </source>
</evidence>
<proteinExistence type="inferred from homology"/>
<evidence type="ECO:0000313" key="6">
    <source>
        <dbReference type="Proteomes" id="UP001224997"/>
    </source>
</evidence>
<dbReference type="PANTHER" id="PTHR23088:SF27">
    <property type="entry name" value="DEAMINATED GLUTATHIONE AMIDASE"/>
    <property type="match status" value="1"/>
</dbReference>
<evidence type="ECO:0000256" key="2">
    <source>
        <dbReference type="ARBA" id="ARBA00022801"/>
    </source>
</evidence>
<feature type="domain" description="CN hydrolase" evidence="4">
    <location>
        <begin position="7"/>
        <end position="263"/>
    </location>
</feature>
<keyword evidence="6" id="KW-1185">Reference proteome</keyword>
<evidence type="ECO:0000313" key="5">
    <source>
        <dbReference type="EMBL" id="MDP5308342.1"/>
    </source>
</evidence>